<evidence type="ECO:0000313" key="2">
    <source>
        <dbReference type="Proteomes" id="UP000663720"/>
    </source>
</evidence>
<evidence type="ECO:0000313" key="1">
    <source>
        <dbReference type="EMBL" id="QTA79815.1"/>
    </source>
</evidence>
<dbReference type="AlphaFoldDB" id="A0A975GG19"/>
<proteinExistence type="predicted"/>
<accession>A0A975GG19</accession>
<dbReference type="Proteomes" id="UP000663720">
    <property type="component" value="Chromosome"/>
</dbReference>
<dbReference type="EMBL" id="CP061799">
    <property type="protein sequence ID" value="QTA79815.1"/>
    <property type="molecule type" value="Genomic_DNA"/>
</dbReference>
<keyword evidence="2" id="KW-1185">Reference proteome</keyword>
<organism evidence="1 2">
    <name type="scientific">Desulfonema limicola</name>
    <dbReference type="NCBI Taxonomy" id="45656"/>
    <lineage>
        <taxon>Bacteria</taxon>
        <taxon>Pseudomonadati</taxon>
        <taxon>Thermodesulfobacteriota</taxon>
        <taxon>Desulfobacteria</taxon>
        <taxon>Desulfobacterales</taxon>
        <taxon>Desulfococcaceae</taxon>
        <taxon>Desulfonema</taxon>
    </lineage>
</organism>
<reference evidence="1" key="1">
    <citation type="journal article" date="2021" name="Microb. Physiol.">
        <title>Proteogenomic Insights into the Physiology of Marine, Sulfate-Reducing, Filamentous Desulfonema limicola and Desulfonema magnum.</title>
        <authorList>
            <person name="Schnaars V."/>
            <person name="Wohlbrand L."/>
            <person name="Scheve S."/>
            <person name="Hinrichs C."/>
            <person name="Reinhardt R."/>
            <person name="Rabus R."/>
        </authorList>
    </citation>
    <scope>NUCLEOTIDE SEQUENCE</scope>
    <source>
        <strain evidence="1">5ac10</strain>
    </source>
</reference>
<protein>
    <submittedName>
        <fullName evidence="1">Uncharacterized protein</fullName>
    </submittedName>
</protein>
<dbReference type="KEGG" id="dli:dnl_20970"/>
<sequence length="49" mass="5639">MAGKVFLSKVRIKRTGFNSIRFKDVTSIHENDSNQPYSTQDALNPFNYC</sequence>
<name>A0A975GG19_9BACT</name>
<gene>
    <name evidence="1" type="ORF">dnl_20970</name>
</gene>